<dbReference type="SUPFAM" id="SSF159659">
    <property type="entry name" value="Cgl1923-like"/>
    <property type="match status" value="1"/>
</dbReference>
<dbReference type="Pfam" id="PF09754">
    <property type="entry name" value="PAC2"/>
    <property type="match status" value="1"/>
</dbReference>
<dbReference type="Gene3D" id="3.40.50.10900">
    <property type="entry name" value="PAC-like subunit"/>
    <property type="match status" value="1"/>
</dbReference>
<feature type="compositionally biased region" description="Acidic residues" evidence="1">
    <location>
        <begin position="301"/>
        <end position="311"/>
    </location>
</feature>
<dbReference type="Proteomes" id="UP000054837">
    <property type="component" value="Unassembled WGS sequence"/>
</dbReference>
<comment type="caution">
    <text evidence="2">The sequence shown here is derived from an EMBL/GenBank/DDBJ whole genome shotgun (WGS) entry which is preliminary data.</text>
</comment>
<dbReference type="EMBL" id="LQBL01000028">
    <property type="protein sequence ID" value="KUG53581.1"/>
    <property type="molecule type" value="Genomic_DNA"/>
</dbReference>
<sequence length="327" mass="35542">MTTHSPLFRLEADAARQPQPAPLLLVSLEGFLDAGQVRSTLAEHLLDTLEHEVVATFDVDELVDYRSRRPLMTFDSDHYTDYDDPSLVLYRLVDAAGEPFLLLHGIEPDYRWEAFVDAVRQLGLAFGVRRMVSAHGIPMAVPHTRPVGTTRFASDSSVLGDYTPLFGQVRIPSSADSLLHLRLAESGLLTMGVAVHVPHYLAETQFGDAVVAAADALMDLSGLVLPTTDLVAMAGLTRGRIEEELATNDEAREVVEGLEKRYDHFIEGQRRKSLLAAEVANLPSAEEIGAQFEAFLRDPESVDEDGADEGEGPTPPAEGQDGGGGRS</sequence>
<dbReference type="InterPro" id="IPR008492">
    <property type="entry name" value="Rv2714-like"/>
</dbReference>
<evidence type="ECO:0000313" key="2">
    <source>
        <dbReference type="EMBL" id="KUG53581.1"/>
    </source>
</evidence>
<dbReference type="OrthoDB" id="3733464at2"/>
<name>A0A0W8I5N3_9MICO</name>
<dbReference type="GO" id="GO:0000502">
    <property type="term" value="C:proteasome complex"/>
    <property type="evidence" value="ECO:0007669"/>
    <property type="project" value="UniProtKB-KW"/>
</dbReference>
<protein>
    <submittedName>
        <fullName evidence="2">Proteasome protein</fullName>
    </submittedName>
</protein>
<reference evidence="2 3" key="1">
    <citation type="submission" date="2015-12" db="EMBL/GenBank/DDBJ databases">
        <title>Serinicoccus chungangenesis strain CD08_5 genome sequencing and assembly.</title>
        <authorList>
            <person name="Chander A.M."/>
            <person name="Kaur G."/>
            <person name="Nair G.R."/>
            <person name="Dhawan D.K."/>
            <person name="Kochhar R.K."/>
            <person name="Mayilraj S."/>
            <person name="Bhadada S.K."/>
        </authorList>
    </citation>
    <scope>NUCLEOTIDE SEQUENCE [LARGE SCALE GENOMIC DNA]</scope>
    <source>
        <strain evidence="2 3">CD08_5</strain>
    </source>
</reference>
<evidence type="ECO:0000313" key="3">
    <source>
        <dbReference type="Proteomes" id="UP000054837"/>
    </source>
</evidence>
<accession>A0A0W8I5N3</accession>
<dbReference type="RefSeq" id="WP_058891590.1">
    <property type="nucleotide sequence ID" value="NZ_LQBL01000028.1"/>
</dbReference>
<dbReference type="Gene3D" id="1.10.287.100">
    <property type="match status" value="1"/>
</dbReference>
<dbReference type="InterPro" id="IPR019151">
    <property type="entry name" value="Proteasome_assmbl_chaperone_2"/>
</dbReference>
<proteinExistence type="predicted"/>
<organism evidence="2 3">
    <name type="scientific">Serinicoccus chungangensis</name>
    <dbReference type="NCBI Taxonomy" id="767452"/>
    <lineage>
        <taxon>Bacteria</taxon>
        <taxon>Bacillati</taxon>
        <taxon>Actinomycetota</taxon>
        <taxon>Actinomycetes</taxon>
        <taxon>Micrococcales</taxon>
        <taxon>Ornithinimicrobiaceae</taxon>
        <taxon>Serinicoccus</taxon>
    </lineage>
</organism>
<keyword evidence="3" id="KW-1185">Reference proteome</keyword>
<keyword evidence="2" id="KW-0647">Proteasome</keyword>
<gene>
    <name evidence="2" type="ORF">AVL62_02005</name>
</gene>
<evidence type="ECO:0000256" key="1">
    <source>
        <dbReference type="SAM" id="MobiDB-lite"/>
    </source>
</evidence>
<dbReference type="InterPro" id="IPR038389">
    <property type="entry name" value="PSMG2_sf"/>
</dbReference>
<feature type="region of interest" description="Disordered" evidence="1">
    <location>
        <begin position="296"/>
        <end position="327"/>
    </location>
</feature>
<dbReference type="PIRSF" id="PIRSF028754">
    <property type="entry name" value="UCP028754"/>
    <property type="match status" value="1"/>
</dbReference>
<dbReference type="AlphaFoldDB" id="A0A0W8I5N3"/>
<dbReference type="STRING" id="767452.AVL62_02005"/>